<dbReference type="RefSeq" id="WP_131567193.1">
    <property type="nucleotide sequence ID" value="NZ_VMNX01000063.1"/>
</dbReference>
<dbReference type="InterPro" id="IPR013024">
    <property type="entry name" value="GGCT-like"/>
</dbReference>
<sequence>MTTLKMFVNGQAMSGGSLNHALRDARLLGPARTAPAYRFYSVRDEFPGLHPVTEGGAAIRGEVYEVGYEVLREKLLPEEPAELELGVITLEDGSGSFSMRMRAQALTAPGVTDITKHGGWHAYLSTR</sequence>
<dbReference type="Proteomes" id="UP000373149">
    <property type="component" value="Unassembled WGS sequence"/>
</dbReference>
<reference evidence="2 3" key="1">
    <citation type="submission" date="2019-09" db="EMBL/GenBank/DDBJ databases">
        <authorList>
            <person name="Duangmal K."/>
            <person name="Teo W.F.A."/>
            <person name="Lipun K."/>
        </authorList>
    </citation>
    <scope>NUCLEOTIDE SEQUENCE [LARGE SCALE GENOMIC DNA]</scope>
    <source>
        <strain evidence="2 3">K1PN6</strain>
    </source>
</reference>
<dbReference type="EMBL" id="VMNX01000063">
    <property type="protein sequence ID" value="MPY50461.1"/>
    <property type="molecule type" value="Genomic_DNA"/>
</dbReference>
<proteinExistence type="predicted"/>
<dbReference type="InterPro" id="IPR053844">
    <property type="entry name" value="AH_C"/>
</dbReference>
<organism evidence="2 3">
    <name type="scientific">Streptomyces acidicola</name>
    <dbReference type="NCBI Taxonomy" id="2596892"/>
    <lineage>
        <taxon>Bacteria</taxon>
        <taxon>Bacillati</taxon>
        <taxon>Actinomycetota</taxon>
        <taxon>Actinomycetes</taxon>
        <taxon>Kitasatosporales</taxon>
        <taxon>Streptomycetaceae</taxon>
        <taxon>Streptomyces</taxon>
    </lineage>
</organism>
<evidence type="ECO:0000259" key="1">
    <source>
        <dbReference type="Pfam" id="PF21986"/>
    </source>
</evidence>
<evidence type="ECO:0000313" key="2">
    <source>
        <dbReference type="EMBL" id="MPY50461.1"/>
    </source>
</evidence>
<keyword evidence="3" id="KW-1185">Reference proteome</keyword>
<dbReference type="AlphaFoldDB" id="A0A5N8WSS9"/>
<gene>
    <name evidence="2" type="ORF">FPZ41_18540</name>
</gene>
<dbReference type="InterPro" id="IPR036568">
    <property type="entry name" value="GGCT-like_sf"/>
</dbReference>
<comment type="caution">
    <text evidence="2">The sequence shown here is derived from an EMBL/GenBank/DDBJ whole genome shotgun (WGS) entry which is preliminary data.</text>
</comment>
<protein>
    <recommendedName>
        <fullName evidence="1">Allophanate hydrolase C-terminal domain-containing protein</fullName>
    </recommendedName>
</protein>
<dbReference type="Pfam" id="PF21986">
    <property type="entry name" value="AH_C"/>
    <property type="match status" value="1"/>
</dbReference>
<dbReference type="SUPFAM" id="SSF110857">
    <property type="entry name" value="Gamma-glutamyl cyclotransferase-like"/>
    <property type="match status" value="1"/>
</dbReference>
<evidence type="ECO:0000313" key="3">
    <source>
        <dbReference type="Proteomes" id="UP000373149"/>
    </source>
</evidence>
<accession>A0A5N8WSS9</accession>
<feature type="domain" description="Allophanate hydrolase C-terminal" evidence="1">
    <location>
        <begin position="5"/>
        <end position="124"/>
    </location>
</feature>
<dbReference type="Gene3D" id="3.10.490.10">
    <property type="entry name" value="Gamma-glutamyl cyclotransferase-like"/>
    <property type="match status" value="1"/>
</dbReference>
<dbReference type="CDD" id="cd06661">
    <property type="entry name" value="GGCT_like"/>
    <property type="match status" value="1"/>
</dbReference>
<name>A0A5N8WSS9_9ACTN</name>